<keyword evidence="3" id="KW-0449">Lipoprotein</keyword>
<dbReference type="PROSITE" id="PS50263">
    <property type="entry name" value="CN_HYDROLASE"/>
    <property type="match status" value="1"/>
</dbReference>
<keyword evidence="3" id="KW-0808">Transferase</keyword>
<dbReference type="SUPFAM" id="SSF56317">
    <property type="entry name" value="Carbon-nitrogen hydrolase"/>
    <property type="match status" value="1"/>
</dbReference>
<dbReference type="GO" id="GO:0000257">
    <property type="term" value="F:nitrilase activity"/>
    <property type="evidence" value="ECO:0007669"/>
    <property type="project" value="UniProtKB-ARBA"/>
</dbReference>
<dbReference type="InterPro" id="IPR003010">
    <property type="entry name" value="C-N_Hydrolase"/>
</dbReference>
<name>A0A6J4UQA9_9BACT</name>
<sequence>MGDQFAVTRAAAVQAAPVFLDRDASVAKACRLIAEAGSAGANLAVFGETWLPGYPIWLDVAPGAGLWNHQPAKDIFTRLVANAVEVPGPVTEALGAAAAEAGCAVVMGIHERERGRPAGTLYNTILYLGVDGRLLGKHRKLIPTYTERLVWGRGDGSTLGVVDLPQARVGGLVCWEHWMPLARHAMHVTGEQIHAALWPTVKDMHLVASRHYAFEGRCFVVAVGSVLRRDQVPEDLEIFRGDRIDPGAPLLAGGSAIIGPDGECLVGPAGAVETILYADLDLARIPAENLTFDAVGHYGRPDVFTLTVNTNPQTYLDTENQP</sequence>
<organism evidence="3">
    <name type="scientific">uncultured Thermomicrobiales bacterium</name>
    <dbReference type="NCBI Taxonomy" id="1645740"/>
    <lineage>
        <taxon>Bacteria</taxon>
        <taxon>Pseudomonadati</taxon>
        <taxon>Thermomicrobiota</taxon>
        <taxon>Thermomicrobia</taxon>
        <taxon>Thermomicrobiales</taxon>
        <taxon>environmental samples</taxon>
    </lineage>
</organism>
<keyword evidence="3" id="KW-0012">Acyltransferase</keyword>
<dbReference type="PROSITE" id="PS00921">
    <property type="entry name" value="NITRIL_CHT_2"/>
    <property type="match status" value="1"/>
</dbReference>
<evidence type="ECO:0000313" key="3">
    <source>
        <dbReference type="EMBL" id="CAA9557738.1"/>
    </source>
</evidence>
<reference evidence="3" key="1">
    <citation type="submission" date="2020-02" db="EMBL/GenBank/DDBJ databases">
        <authorList>
            <person name="Meier V. D."/>
        </authorList>
    </citation>
    <scope>NUCLEOTIDE SEQUENCE</scope>
    <source>
        <strain evidence="3">AVDCRST_MAG43</strain>
    </source>
</reference>
<dbReference type="Gene3D" id="3.60.110.10">
    <property type="entry name" value="Carbon-nitrogen hydrolase"/>
    <property type="match status" value="1"/>
</dbReference>
<protein>
    <submittedName>
        <fullName evidence="3">Nitrilase/cyanide hydratase and apolipoprotein N-acyltransferase</fullName>
    </submittedName>
</protein>
<gene>
    <name evidence="3" type="ORF">AVDCRST_MAG43-1611</name>
</gene>
<dbReference type="InterPro" id="IPR000132">
    <property type="entry name" value="Nitrilase/CN_hydratase_CS"/>
</dbReference>
<dbReference type="EMBL" id="CADCWI010000086">
    <property type="protein sequence ID" value="CAA9557738.1"/>
    <property type="molecule type" value="Genomic_DNA"/>
</dbReference>
<dbReference type="InterPro" id="IPR044149">
    <property type="entry name" value="Nitrilases_CHs"/>
</dbReference>
<dbReference type="InterPro" id="IPR036526">
    <property type="entry name" value="C-N_Hydrolase_sf"/>
</dbReference>
<dbReference type="Pfam" id="PF00795">
    <property type="entry name" value="CN_hydrolase"/>
    <property type="match status" value="1"/>
</dbReference>
<proteinExistence type="inferred from homology"/>
<feature type="domain" description="CN hydrolase" evidence="2">
    <location>
        <begin position="8"/>
        <end position="282"/>
    </location>
</feature>
<dbReference type="CDD" id="cd07564">
    <property type="entry name" value="nitrilases_CHs"/>
    <property type="match status" value="1"/>
</dbReference>
<dbReference type="GO" id="GO:0016746">
    <property type="term" value="F:acyltransferase activity"/>
    <property type="evidence" value="ECO:0007669"/>
    <property type="project" value="UniProtKB-KW"/>
</dbReference>
<dbReference type="AlphaFoldDB" id="A0A6J4UQA9"/>
<accession>A0A6J4UQA9</accession>
<evidence type="ECO:0000259" key="2">
    <source>
        <dbReference type="PROSITE" id="PS50263"/>
    </source>
</evidence>
<evidence type="ECO:0000256" key="1">
    <source>
        <dbReference type="ARBA" id="ARBA00008129"/>
    </source>
</evidence>
<comment type="similarity">
    <text evidence="1">Belongs to the carbon-nitrogen hydrolase superfamily. Nitrilase family.</text>
</comment>
<dbReference type="PANTHER" id="PTHR46044">
    <property type="entry name" value="NITRILASE"/>
    <property type="match status" value="1"/>
</dbReference>
<dbReference type="PANTHER" id="PTHR46044:SF1">
    <property type="entry name" value="CN HYDROLASE DOMAIN-CONTAINING PROTEIN"/>
    <property type="match status" value="1"/>
</dbReference>